<dbReference type="EMBL" id="BARS01024640">
    <property type="protein sequence ID" value="GAG10259.1"/>
    <property type="molecule type" value="Genomic_DNA"/>
</dbReference>
<reference evidence="1" key="1">
    <citation type="journal article" date="2014" name="Front. Microbiol.">
        <title>High frequency of phylogenetically diverse reductive dehalogenase-homologous genes in deep subseafloor sedimentary metagenomes.</title>
        <authorList>
            <person name="Kawai M."/>
            <person name="Futagami T."/>
            <person name="Toyoda A."/>
            <person name="Takaki Y."/>
            <person name="Nishi S."/>
            <person name="Hori S."/>
            <person name="Arai W."/>
            <person name="Tsubouchi T."/>
            <person name="Morono Y."/>
            <person name="Uchiyama I."/>
            <person name="Ito T."/>
            <person name="Fujiyama A."/>
            <person name="Inagaki F."/>
            <person name="Takami H."/>
        </authorList>
    </citation>
    <scope>NUCLEOTIDE SEQUENCE</scope>
    <source>
        <strain evidence="1">Expedition CK06-06</strain>
    </source>
</reference>
<dbReference type="SUPFAM" id="SSF63411">
    <property type="entry name" value="LuxS/MPP-like metallohydrolase"/>
    <property type="match status" value="1"/>
</dbReference>
<dbReference type="AlphaFoldDB" id="X0UWN2"/>
<dbReference type="InterPro" id="IPR011249">
    <property type="entry name" value="Metalloenz_LuxS/M16"/>
</dbReference>
<gene>
    <name evidence="1" type="ORF">S01H1_39091</name>
</gene>
<accession>X0UWN2</accession>
<evidence type="ECO:0000313" key="1">
    <source>
        <dbReference type="EMBL" id="GAG10259.1"/>
    </source>
</evidence>
<organism evidence="1">
    <name type="scientific">marine sediment metagenome</name>
    <dbReference type="NCBI Taxonomy" id="412755"/>
    <lineage>
        <taxon>unclassified sequences</taxon>
        <taxon>metagenomes</taxon>
        <taxon>ecological metagenomes</taxon>
    </lineage>
</organism>
<dbReference type="Gene3D" id="3.30.830.10">
    <property type="entry name" value="Metalloenzyme, LuxS/M16 peptidase-like"/>
    <property type="match status" value="1"/>
</dbReference>
<name>X0UWN2_9ZZZZ</name>
<comment type="caution">
    <text evidence="1">The sequence shown here is derived from an EMBL/GenBank/DDBJ whole genome shotgun (WGS) entry which is preliminary data.</text>
</comment>
<sequence>LAQRAGENLLTIGKIERIEDVVARLKAVSAADIQRVARRLLRRDNLAMAMVGPGAGQSELAELLAA</sequence>
<proteinExistence type="predicted"/>
<protein>
    <recommendedName>
        <fullName evidence="2">Insulinase family protein</fullName>
    </recommendedName>
</protein>
<evidence type="ECO:0008006" key="2">
    <source>
        <dbReference type="Google" id="ProtNLM"/>
    </source>
</evidence>
<feature type="non-terminal residue" evidence="1">
    <location>
        <position position="1"/>
    </location>
</feature>
<dbReference type="GO" id="GO:0046872">
    <property type="term" value="F:metal ion binding"/>
    <property type="evidence" value="ECO:0007669"/>
    <property type="project" value="InterPro"/>
</dbReference>